<keyword evidence="2" id="KW-1185">Reference proteome</keyword>
<gene>
    <name evidence="1" type="ORF">Pfl04_26740</name>
</gene>
<evidence type="ECO:0000313" key="1">
    <source>
        <dbReference type="EMBL" id="GIG74270.1"/>
    </source>
</evidence>
<organism evidence="1 2">
    <name type="scientific">Planosporangium flavigriseum</name>
    <dbReference type="NCBI Taxonomy" id="373681"/>
    <lineage>
        <taxon>Bacteria</taxon>
        <taxon>Bacillati</taxon>
        <taxon>Actinomycetota</taxon>
        <taxon>Actinomycetes</taxon>
        <taxon>Micromonosporales</taxon>
        <taxon>Micromonosporaceae</taxon>
        <taxon>Planosporangium</taxon>
    </lineage>
</organism>
<protein>
    <submittedName>
        <fullName evidence="1">Uncharacterized protein</fullName>
    </submittedName>
</protein>
<reference evidence="1" key="1">
    <citation type="submission" date="2021-01" db="EMBL/GenBank/DDBJ databases">
        <title>Whole genome shotgun sequence of Planosporangium flavigriseum NBRC 105377.</title>
        <authorList>
            <person name="Komaki H."/>
            <person name="Tamura T."/>
        </authorList>
    </citation>
    <scope>NUCLEOTIDE SEQUENCE</scope>
    <source>
        <strain evidence="1">NBRC 105377</strain>
    </source>
</reference>
<proteinExistence type="predicted"/>
<evidence type="ECO:0000313" key="2">
    <source>
        <dbReference type="Proteomes" id="UP000653674"/>
    </source>
</evidence>
<accession>A0A8J3LP40</accession>
<dbReference type="AlphaFoldDB" id="A0A8J3LP40"/>
<name>A0A8J3LP40_9ACTN</name>
<comment type="caution">
    <text evidence="1">The sequence shown here is derived from an EMBL/GenBank/DDBJ whole genome shotgun (WGS) entry which is preliminary data.</text>
</comment>
<dbReference type="Proteomes" id="UP000653674">
    <property type="component" value="Unassembled WGS sequence"/>
</dbReference>
<dbReference type="EMBL" id="BONU01000016">
    <property type="protein sequence ID" value="GIG74270.1"/>
    <property type="molecule type" value="Genomic_DNA"/>
</dbReference>
<sequence length="122" mass="13478">MIAYLAVLVGAALIALATGLALATLLRTLADRQRPTVTETLPRQRARRRRARTSAKRANLDDYGLLRTVLLVDHLETGRTIRDLLGTAGVRATVATGNDGLTRVLVFPDEYDRARRMVNRVL</sequence>
<dbReference type="RefSeq" id="WP_168074126.1">
    <property type="nucleotide sequence ID" value="NZ_BAAAQJ010000016.1"/>
</dbReference>